<dbReference type="AlphaFoldDB" id="A0A919UF96"/>
<name>A0A919UF96_9ACTN</name>
<evidence type="ECO:0000259" key="2">
    <source>
        <dbReference type="Pfam" id="PF18075"/>
    </source>
</evidence>
<evidence type="ECO:0000313" key="3">
    <source>
        <dbReference type="EMBL" id="GIG49420.1"/>
    </source>
</evidence>
<evidence type="ECO:0000313" key="4">
    <source>
        <dbReference type="Proteomes" id="UP000660611"/>
    </source>
</evidence>
<evidence type="ECO:0000256" key="1">
    <source>
        <dbReference type="SAM" id="Phobius"/>
    </source>
</evidence>
<dbReference type="EMBL" id="BONQ01000118">
    <property type="protein sequence ID" value="GIG49420.1"/>
    <property type="molecule type" value="Genomic_DNA"/>
</dbReference>
<accession>A0A919UF96</accession>
<keyword evidence="1" id="KW-1133">Transmembrane helix</keyword>
<reference evidence="3" key="1">
    <citation type="submission" date="2021-01" db="EMBL/GenBank/DDBJ databases">
        <title>Whole genome shotgun sequence of Dactylosporangium siamense NBRC 106093.</title>
        <authorList>
            <person name="Komaki H."/>
            <person name="Tamura T."/>
        </authorList>
    </citation>
    <scope>NUCLEOTIDE SEQUENCE</scope>
    <source>
        <strain evidence="3">NBRC 106093</strain>
    </source>
</reference>
<feature type="domain" description="FtsX extracellular" evidence="2">
    <location>
        <begin position="81"/>
        <end position="171"/>
    </location>
</feature>
<organism evidence="3 4">
    <name type="scientific">Dactylosporangium siamense</name>
    <dbReference type="NCBI Taxonomy" id="685454"/>
    <lineage>
        <taxon>Bacteria</taxon>
        <taxon>Bacillati</taxon>
        <taxon>Actinomycetota</taxon>
        <taxon>Actinomycetes</taxon>
        <taxon>Micromonosporales</taxon>
        <taxon>Micromonosporaceae</taxon>
        <taxon>Dactylosporangium</taxon>
    </lineage>
</organism>
<keyword evidence="1" id="KW-0472">Membrane</keyword>
<comment type="caution">
    <text evidence="3">The sequence shown here is derived from an EMBL/GenBank/DDBJ whole genome shotgun (WGS) entry which is preliminary data.</text>
</comment>
<keyword evidence="4" id="KW-1185">Reference proteome</keyword>
<dbReference type="Proteomes" id="UP000660611">
    <property type="component" value="Unassembled WGS sequence"/>
</dbReference>
<gene>
    <name evidence="3" type="ORF">Dsi01nite_074610</name>
</gene>
<proteinExistence type="predicted"/>
<dbReference type="Gene3D" id="3.30.70.3040">
    <property type="match status" value="1"/>
</dbReference>
<keyword evidence="1" id="KW-0812">Transmembrane</keyword>
<dbReference type="RefSeq" id="WP_239136448.1">
    <property type="nucleotide sequence ID" value="NZ_BAAAVW010000001.1"/>
</dbReference>
<feature type="transmembrane region" description="Helical" evidence="1">
    <location>
        <begin position="40"/>
        <end position="62"/>
    </location>
</feature>
<dbReference type="InterPro" id="IPR040690">
    <property type="entry name" value="FtsX_ECD"/>
</dbReference>
<dbReference type="Pfam" id="PF18075">
    <property type="entry name" value="FtsX_ECD"/>
    <property type="match status" value="1"/>
</dbReference>
<protein>
    <recommendedName>
        <fullName evidence="2">FtsX extracellular domain-containing protein</fullName>
    </recommendedName>
</protein>
<sequence length="184" mass="20056">MTDDLRYALRAEYELAHEAIRPDGVAAVHATASRNRRRRAFAGAAVLAVALAGGGAAAWRLAPGDAPPQMVGGGGCDRPGVDVSVFLREGRTDEQTAEIDRALRASPEVYCLVFETKEVAWERFKRDFSDAPDLVAATKVDQLPESFRFRVAKRAEVDVVEHRVGGLNGITDYICQCPTKSARR</sequence>